<keyword evidence="2" id="KW-1185">Reference proteome</keyword>
<dbReference type="Proteomes" id="UP000621500">
    <property type="component" value="Unassembled WGS sequence"/>
</dbReference>
<sequence length="113" mass="12214">MSSGLHVNKSVIIPEDDLRWKLPADPAIGRADPTLGGFVTELSLDVTVCAGLSSQQRQRIRDRVAGFHRAGDIIVSNADGVIAVKVDWAVEYPESARVARERLAAVLRDVLAP</sequence>
<gene>
    <name evidence="1" type="ORF">Pma05_84660</name>
</gene>
<evidence type="ECO:0000313" key="2">
    <source>
        <dbReference type="Proteomes" id="UP000621500"/>
    </source>
</evidence>
<name>A0ABQ4F4Q5_9ACTN</name>
<protein>
    <submittedName>
        <fullName evidence="1">Uncharacterized protein</fullName>
    </submittedName>
</protein>
<dbReference type="RefSeq" id="WP_203863106.1">
    <property type="nucleotide sequence ID" value="NZ_BAAAZQ010000060.1"/>
</dbReference>
<evidence type="ECO:0000313" key="1">
    <source>
        <dbReference type="EMBL" id="GIH01894.1"/>
    </source>
</evidence>
<organism evidence="1 2">
    <name type="scientific">Plantactinospora mayteni</name>
    <dbReference type="NCBI Taxonomy" id="566021"/>
    <lineage>
        <taxon>Bacteria</taxon>
        <taxon>Bacillati</taxon>
        <taxon>Actinomycetota</taxon>
        <taxon>Actinomycetes</taxon>
        <taxon>Micromonosporales</taxon>
        <taxon>Micromonosporaceae</taxon>
        <taxon>Plantactinospora</taxon>
    </lineage>
</organism>
<reference evidence="1 2" key="1">
    <citation type="submission" date="2021-01" db="EMBL/GenBank/DDBJ databases">
        <title>Whole genome shotgun sequence of Plantactinospora mayteni NBRC 109088.</title>
        <authorList>
            <person name="Komaki H."/>
            <person name="Tamura T."/>
        </authorList>
    </citation>
    <scope>NUCLEOTIDE SEQUENCE [LARGE SCALE GENOMIC DNA]</scope>
    <source>
        <strain evidence="1 2">NBRC 109088</strain>
    </source>
</reference>
<dbReference type="EMBL" id="BONX01000096">
    <property type="protein sequence ID" value="GIH01894.1"/>
    <property type="molecule type" value="Genomic_DNA"/>
</dbReference>
<comment type="caution">
    <text evidence="1">The sequence shown here is derived from an EMBL/GenBank/DDBJ whole genome shotgun (WGS) entry which is preliminary data.</text>
</comment>
<accession>A0ABQ4F4Q5</accession>
<proteinExistence type="predicted"/>